<dbReference type="InterPro" id="IPR001279">
    <property type="entry name" value="Metallo-B-lactamas"/>
</dbReference>
<evidence type="ECO:0000313" key="5">
    <source>
        <dbReference type="Proteomes" id="UP001054811"/>
    </source>
</evidence>
<keyword evidence="2" id="KW-0378">Hydrolase</keyword>
<dbReference type="EMBL" id="CP091139">
    <property type="protein sequence ID" value="UUT36169.1"/>
    <property type="molecule type" value="Genomic_DNA"/>
</dbReference>
<gene>
    <name evidence="4" type="ORF">L2X98_24260</name>
</gene>
<dbReference type="Gene3D" id="3.60.15.10">
    <property type="entry name" value="Ribonuclease Z/Hydroxyacylglutathione hydrolase-like"/>
    <property type="match status" value="1"/>
</dbReference>
<dbReference type="CDD" id="cd07719">
    <property type="entry name" value="arylsulfatase_AtsA-like_MBL-fold"/>
    <property type="match status" value="1"/>
</dbReference>
<dbReference type="Proteomes" id="UP001054811">
    <property type="component" value="Chromosome"/>
</dbReference>
<dbReference type="Pfam" id="PF12706">
    <property type="entry name" value="Lactamase_B_2"/>
    <property type="match status" value="1"/>
</dbReference>
<reference evidence="4" key="1">
    <citation type="submission" date="2022-01" db="EMBL/GenBank/DDBJ databases">
        <title>Microbacterium eymi and Microbacterium rhizovicinus sp. nov., isolated from the rhizospheric soil of Elymus tsukushiensis, a plant native to the Dokdo Islands, Republic of Korea.</title>
        <authorList>
            <person name="Hwang Y.J."/>
        </authorList>
    </citation>
    <scope>NUCLEOTIDE SEQUENCE</scope>
    <source>
        <strain evidence="4">KUDC0405</strain>
    </source>
</reference>
<name>A0ABY5NLV0_9MICO</name>
<dbReference type="PANTHER" id="PTHR46018:SF2">
    <property type="entry name" value="ZINC PHOSPHODIESTERASE ELAC PROTEIN 1"/>
    <property type="match status" value="1"/>
</dbReference>
<dbReference type="SUPFAM" id="SSF56281">
    <property type="entry name" value="Metallo-hydrolase/oxidoreductase"/>
    <property type="match status" value="1"/>
</dbReference>
<dbReference type="SMART" id="SM00849">
    <property type="entry name" value="Lactamase_B"/>
    <property type="match status" value="1"/>
</dbReference>
<evidence type="ECO:0000256" key="2">
    <source>
        <dbReference type="ARBA" id="ARBA00022801"/>
    </source>
</evidence>
<dbReference type="RefSeq" id="WP_259612818.1">
    <property type="nucleotide sequence ID" value="NZ_CP091139.2"/>
</dbReference>
<dbReference type="PANTHER" id="PTHR46018">
    <property type="entry name" value="ZINC PHOSPHODIESTERASE ELAC PROTEIN 1"/>
    <property type="match status" value="1"/>
</dbReference>
<evidence type="ECO:0000259" key="3">
    <source>
        <dbReference type="SMART" id="SM00849"/>
    </source>
</evidence>
<dbReference type="InterPro" id="IPR044094">
    <property type="entry name" value="AtsA-like_MBL-fold"/>
</dbReference>
<evidence type="ECO:0000256" key="1">
    <source>
        <dbReference type="ARBA" id="ARBA00022759"/>
    </source>
</evidence>
<keyword evidence="5" id="KW-1185">Reference proteome</keyword>
<evidence type="ECO:0000313" key="4">
    <source>
        <dbReference type="EMBL" id="UUT36169.1"/>
    </source>
</evidence>
<organism evidence="4 5">
    <name type="scientific">Microbacterium elymi</name>
    <dbReference type="NCBI Taxonomy" id="2909587"/>
    <lineage>
        <taxon>Bacteria</taxon>
        <taxon>Bacillati</taxon>
        <taxon>Actinomycetota</taxon>
        <taxon>Actinomycetes</taxon>
        <taxon>Micrococcales</taxon>
        <taxon>Microbacteriaceae</taxon>
        <taxon>Microbacterium</taxon>
    </lineage>
</organism>
<feature type="domain" description="Metallo-beta-lactamase" evidence="3">
    <location>
        <begin position="23"/>
        <end position="224"/>
    </location>
</feature>
<protein>
    <submittedName>
        <fullName evidence="4">MBL fold metallo-hydrolase</fullName>
    </submittedName>
</protein>
<keyword evidence="1" id="KW-0255">Endonuclease</keyword>
<sequence length="275" mass="28482">MTTTIELTLLGTAGGPGGHLHRAGIASLVTVGGRRILVDAGVAVVQQLAHAGCAVGDVDTVLLTHLHDDHTAGLPALMTFRHTMRGRPLTVIGPPGTAALRDGILAYLRTNTAIRGREGSLPDPATLLAAREVEPGVVMADAAVTVTAVENTHYALTSFDGAHRSYALRFDSGGRSIVFTGDTGESPAVTRLAAGADILVSEMVTEADAAAVPAPVRAHMRAEHLSPTQVGRMAAAARVRTVVLSHYTDAGPDDLAAIAREFSGEIIAGEDLMRL</sequence>
<keyword evidence="1" id="KW-0540">Nuclease</keyword>
<dbReference type="InterPro" id="IPR036866">
    <property type="entry name" value="RibonucZ/Hydroxyglut_hydro"/>
</dbReference>
<accession>A0ABY5NLV0</accession>
<proteinExistence type="predicted"/>